<protein>
    <submittedName>
        <fullName evidence="1">Uncharacterized protein</fullName>
    </submittedName>
</protein>
<evidence type="ECO:0000313" key="1">
    <source>
        <dbReference type="EMBL" id="KKL12527.1"/>
    </source>
</evidence>
<accession>A0A0F9BFC3</accession>
<comment type="caution">
    <text evidence="1">The sequence shown here is derived from an EMBL/GenBank/DDBJ whole genome shotgun (WGS) entry which is preliminary data.</text>
</comment>
<name>A0A0F9BFC3_9ZZZZ</name>
<gene>
    <name evidence="1" type="ORF">LCGC14_2534890</name>
</gene>
<dbReference type="AlphaFoldDB" id="A0A0F9BFC3"/>
<proteinExistence type="predicted"/>
<organism evidence="1">
    <name type="scientific">marine sediment metagenome</name>
    <dbReference type="NCBI Taxonomy" id="412755"/>
    <lineage>
        <taxon>unclassified sequences</taxon>
        <taxon>metagenomes</taxon>
        <taxon>ecological metagenomes</taxon>
    </lineage>
</organism>
<sequence>MFIYVILDVYRPADKHAKRDLLEKKITKGPYTKLYRGYEGDIVGLTPDGETETVFEATVGRGGYCDTCAYDYPDFGVRMPESIYSAEVKHFEIEVRDD</sequence>
<dbReference type="EMBL" id="LAZR01041220">
    <property type="protein sequence ID" value="KKL12527.1"/>
    <property type="molecule type" value="Genomic_DNA"/>
</dbReference>
<reference evidence="1" key="1">
    <citation type="journal article" date="2015" name="Nature">
        <title>Complex archaea that bridge the gap between prokaryotes and eukaryotes.</title>
        <authorList>
            <person name="Spang A."/>
            <person name="Saw J.H."/>
            <person name="Jorgensen S.L."/>
            <person name="Zaremba-Niedzwiedzka K."/>
            <person name="Martijn J."/>
            <person name="Lind A.E."/>
            <person name="van Eijk R."/>
            <person name="Schleper C."/>
            <person name="Guy L."/>
            <person name="Ettema T.J."/>
        </authorList>
    </citation>
    <scope>NUCLEOTIDE SEQUENCE</scope>
</reference>